<organism evidence="1 2">
    <name type="scientific">Scophthalmus maximus</name>
    <name type="common">Turbot</name>
    <name type="synonym">Psetta maxima</name>
    <dbReference type="NCBI Taxonomy" id="52904"/>
    <lineage>
        <taxon>Eukaryota</taxon>
        <taxon>Metazoa</taxon>
        <taxon>Chordata</taxon>
        <taxon>Craniata</taxon>
        <taxon>Vertebrata</taxon>
        <taxon>Euteleostomi</taxon>
        <taxon>Actinopterygii</taxon>
        <taxon>Neopterygii</taxon>
        <taxon>Teleostei</taxon>
        <taxon>Neoteleostei</taxon>
        <taxon>Acanthomorphata</taxon>
        <taxon>Carangaria</taxon>
        <taxon>Pleuronectiformes</taxon>
        <taxon>Pleuronectoidei</taxon>
        <taxon>Scophthalmidae</taxon>
        <taxon>Scophthalmus</taxon>
    </lineage>
</organism>
<accession>A0A6A4TPY7</accession>
<comment type="caution">
    <text evidence="1">The sequence shown here is derived from an EMBL/GenBank/DDBJ whole genome shotgun (WGS) entry which is preliminary data.</text>
</comment>
<reference evidence="1 2" key="1">
    <citation type="submission" date="2019-06" db="EMBL/GenBank/DDBJ databases">
        <title>Draft genomes of female and male turbot (Scophthalmus maximus).</title>
        <authorList>
            <person name="Xu H."/>
            <person name="Xu X.-W."/>
            <person name="Shao C."/>
            <person name="Chen S."/>
        </authorList>
    </citation>
    <scope>NUCLEOTIDE SEQUENCE [LARGE SCALE GENOMIC DNA]</scope>
    <source>
        <strain evidence="1">Ysfricsl-2016a</strain>
        <tissue evidence="1">Blood</tissue>
    </source>
</reference>
<protein>
    <submittedName>
        <fullName evidence="1">Uncharacterized protein</fullName>
    </submittedName>
</protein>
<dbReference type="EMBL" id="VEVO01000002">
    <property type="protein sequence ID" value="KAF0045630.1"/>
    <property type="molecule type" value="Genomic_DNA"/>
</dbReference>
<gene>
    <name evidence="1" type="ORF">F2P81_002159</name>
</gene>
<proteinExistence type="predicted"/>
<dbReference type="Proteomes" id="UP000438429">
    <property type="component" value="Unassembled WGS sequence"/>
</dbReference>
<evidence type="ECO:0000313" key="2">
    <source>
        <dbReference type="Proteomes" id="UP000438429"/>
    </source>
</evidence>
<name>A0A6A4TPY7_SCOMX</name>
<evidence type="ECO:0000313" key="1">
    <source>
        <dbReference type="EMBL" id="KAF0045630.1"/>
    </source>
</evidence>
<dbReference type="AlphaFoldDB" id="A0A6A4TPY7"/>
<sequence>MQMDLWPPRSFSSVKWDTPPDMCLGVPQSCRFQRELVVPAGEEGRGGADDPLDGRLGCEHIKAHSRYETEEFAKP</sequence>